<sequence length="619" mass="68673">PTSMALRRHMKNFVKNYSEAEIKVREATSNDPWGPSSSLMLEISDFTYNKVSFSEVMSMIWRRMNDHGKNWRHVYKSLTLLDYLLKNGSKKVIQHCQEGLYNIQMLKDFHHIDEAGKDQGFYVREKSKQVIALLTDGQQLHNEREIARRTRQRTSYSTLFPPKTSGKTCSSATPASDPISEIPPSENIPYFSLKASPAAEQRQSAQIPGKEERAYETAAPSIVTKKTSEDLIVFSEDEPSTFAEQSTFPTRVSREELATDKKAAASTRRKAKTTLNPSERLPEQKWASGREPESSVVSSVMLKAPPKKETGENKVTETFFDLWSIPPEEFIPIPPEDFIPTNKQVSKSDFVHCSSELSVETIYRSPTLQAFDPLGSNTVVNTTKSTPTSSMQFCGPYSSCLQDLDFPVKGTAQTANLSNHLSPRPDSNSSVGTTSSFSTFSTSSPESVAQNNKTQAHCISPHGPSYVFAPLRRPSLLFKDLKERITHSFSQVSDLDEIDNTSIVSLLPDNSKCSVKKVNSFRSRTCHALGGSTVKSLMHNLPPVPPGMPCAANLPRADCESSDQMAVLEEIKNAVCGLREDFCSAAQDLHTIRSEFTAMKISMQKMIAPQTAQGASGQK</sequence>
<dbReference type="InterPro" id="IPR008942">
    <property type="entry name" value="ENTH_VHS"/>
</dbReference>
<dbReference type="GO" id="GO:0005543">
    <property type="term" value="F:phospholipid binding"/>
    <property type="evidence" value="ECO:0007669"/>
    <property type="project" value="TreeGrafter"/>
</dbReference>
<dbReference type="GO" id="GO:0005886">
    <property type="term" value="C:plasma membrane"/>
    <property type="evidence" value="ECO:0007669"/>
    <property type="project" value="TreeGrafter"/>
</dbReference>
<dbReference type="KEGG" id="emc:129335304"/>
<proteinExistence type="predicted"/>
<gene>
    <name evidence="4" type="primary">ENTHD1</name>
</gene>
<feature type="compositionally biased region" description="Low complexity" evidence="1">
    <location>
        <begin position="427"/>
        <end position="447"/>
    </location>
</feature>
<dbReference type="RefSeq" id="XP_054843716.1">
    <property type="nucleotide sequence ID" value="XM_054987741.1"/>
</dbReference>
<feature type="region of interest" description="Disordered" evidence="1">
    <location>
        <begin position="157"/>
        <end position="218"/>
    </location>
</feature>
<feature type="domain" description="ENTH" evidence="2">
    <location>
        <begin position="12"/>
        <end position="144"/>
    </location>
</feature>
<dbReference type="PANTHER" id="PTHR12276">
    <property type="entry name" value="EPSIN/ENT-RELATED"/>
    <property type="match status" value="1"/>
</dbReference>
<dbReference type="GeneID" id="129335304"/>
<protein>
    <submittedName>
        <fullName evidence="4">ENTH domain-containing protein 1</fullName>
    </submittedName>
</protein>
<dbReference type="AlphaFoldDB" id="A0AA97JV60"/>
<feature type="region of interest" description="Disordered" evidence="1">
    <location>
        <begin position="416"/>
        <end position="456"/>
    </location>
</feature>
<evidence type="ECO:0000313" key="3">
    <source>
        <dbReference type="Proteomes" id="UP001190640"/>
    </source>
</evidence>
<keyword evidence="3" id="KW-1185">Reference proteome</keyword>
<dbReference type="GO" id="GO:0030125">
    <property type="term" value="C:clathrin vesicle coat"/>
    <property type="evidence" value="ECO:0007669"/>
    <property type="project" value="TreeGrafter"/>
</dbReference>
<accession>A0AA97JV60</accession>
<dbReference type="GO" id="GO:0030276">
    <property type="term" value="F:clathrin binding"/>
    <property type="evidence" value="ECO:0007669"/>
    <property type="project" value="TreeGrafter"/>
</dbReference>
<dbReference type="Pfam" id="PF01417">
    <property type="entry name" value="ENTH"/>
    <property type="match status" value="1"/>
</dbReference>
<dbReference type="Gene3D" id="1.25.40.90">
    <property type="match status" value="1"/>
</dbReference>
<dbReference type="CTD" id="150350"/>
<evidence type="ECO:0000313" key="4">
    <source>
        <dbReference type="RefSeq" id="XP_054843716.1"/>
    </source>
</evidence>
<dbReference type="SMART" id="SM00273">
    <property type="entry name" value="ENTH"/>
    <property type="match status" value="1"/>
</dbReference>
<dbReference type="FunFam" id="1.25.40.90:FF:000006">
    <property type="entry name" value="Clathrin interactor 1"/>
    <property type="match status" value="1"/>
</dbReference>
<dbReference type="PROSITE" id="PS50942">
    <property type="entry name" value="ENTH"/>
    <property type="match status" value="1"/>
</dbReference>
<evidence type="ECO:0000256" key="1">
    <source>
        <dbReference type="SAM" id="MobiDB-lite"/>
    </source>
</evidence>
<dbReference type="GO" id="GO:0005768">
    <property type="term" value="C:endosome"/>
    <property type="evidence" value="ECO:0007669"/>
    <property type="project" value="TreeGrafter"/>
</dbReference>
<feature type="compositionally biased region" description="Basic and acidic residues" evidence="1">
    <location>
        <begin position="280"/>
        <end position="293"/>
    </location>
</feature>
<dbReference type="CDD" id="cd16990">
    <property type="entry name" value="ENTH_Epsin"/>
    <property type="match status" value="1"/>
</dbReference>
<reference evidence="4" key="1">
    <citation type="submission" date="2025-08" db="UniProtKB">
        <authorList>
            <consortium name="RefSeq"/>
        </authorList>
    </citation>
    <scope>IDENTIFICATION</scope>
    <source>
        <tissue evidence="4">Blood</tissue>
    </source>
</reference>
<dbReference type="GO" id="GO:0006897">
    <property type="term" value="P:endocytosis"/>
    <property type="evidence" value="ECO:0007669"/>
    <property type="project" value="TreeGrafter"/>
</dbReference>
<feature type="region of interest" description="Disordered" evidence="1">
    <location>
        <begin position="239"/>
        <end position="293"/>
    </location>
</feature>
<feature type="non-terminal residue" evidence="4">
    <location>
        <position position="1"/>
    </location>
</feature>
<dbReference type="InterPro" id="IPR013809">
    <property type="entry name" value="ENTH"/>
</dbReference>
<evidence type="ECO:0000259" key="2">
    <source>
        <dbReference type="PROSITE" id="PS50942"/>
    </source>
</evidence>
<dbReference type="Proteomes" id="UP001190640">
    <property type="component" value="Chromosome 9"/>
</dbReference>
<feature type="compositionally biased region" description="Basic and acidic residues" evidence="1">
    <location>
        <begin position="252"/>
        <end position="263"/>
    </location>
</feature>
<feature type="compositionally biased region" description="Low complexity" evidence="1">
    <location>
        <begin position="174"/>
        <end position="189"/>
    </location>
</feature>
<organism evidence="3 4">
    <name type="scientific">Eublepharis macularius</name>
    <name type="common">Leopard gecko</name>
    <name type="synonym">Cyrtodactylus macularius</name>
    <dbReference type="NCBI Taxonomy" id="481883"/>
    <lineage>
        <taxon>Eukaryota</taxon>
        <taxon>Metazoa</taxon>
        <taxon>Chordata</taxon>
        <taxon>Craniata</taxon>
        <taxon>Vertebrata</taxon>
        <taxon>Euteleostomi</taxon>
        <taxon>Lepidosauria</taxon>
        <taxon>Squamata</taxon>
        <taxon>Bifurcata</taxon>
        <taxon>Gekkota</taxon>
        <taxon>Eublepharidae</taxon>
        <taxon>Eublepharinae</taxon>
        <taxon>Eublepharis</taxon>
    </lineage>
</organism>
<name>A0AA97JV60_EUBMA</name>
<dbReference type="SUPFAM" id="SSF48464">
    <property type="entry name" value="ENTH/VHS domain"/>
    <property type="match status" value="1"/>
</dbReference>
<dbReference type="PANTHER" id="PTHR12276:SF57">
    <property type="entry name" value="ENTH DOMAIN-CONTAINING PROTEIN 1"/>
    <property type="match status" value="1"/>
</dbReference>